<dbReference type="Proteomes" id="UP001319870">
    <property type="component" value="Unassembled WGS sequence"/>
</dbReference>
<evidence type="ECO:0000313" key="3">
    <source>
        <dbReference type="Proteomes" id="UP001319870"/>
    </source>
</evidence>
<dbReference type="RefSeq" id="WP_225565065.1">
    <property type="nucleotide sequence ID" value="NZ_JAIXCQ010000004.1"/>
</dbReference>
<feature type="region of interest" description="Disordered" evidence="1">
    <location>
        <begin position="394"/>
        <end position="416"/>
    </location>
</feature>
<organism evidence="2 3">
    <name type="scientific">Isoptericola luteus</name>
    <dbReference type="NCBI Taxonomy" id="2879484"/>
    <lineage>
        <taxon>Bacteria</taxon>
        <taxon>Bacillati</taxon>
        <taxon>Actinomycetota</taxon>
        <taxon>Actinomycetes</taxon>
        <taxon>Micrococcales</taxon>
        <taxon>Promicromonosporaceae</taxon>
        <taxon>Isoptericola</taxon>
    </lineage>
</organism>
<protein>
    <recommendedName>
        <fullName evidence="4">Peptide chain release factor 1</fullName>
    </recommendedName>
</protein>
<reference evidence="2 3" key="1">
    <citation type="submission" date="2021-09" db="EMBL/GenBank/DDBJ databases">
        <title>Isoptericola luteus sp. nov., a novel bacterium isolated from Harbin, the capital city of Heilongjiang province.</title>
        <authorList>
            <person name="Li J."/>
        </authorList>
    </citation>
    <scope>NUCLEOTIDE SEQUENCE [LARGE SCALE GENOMIC DNA]</scope>
    <source>
        <strain evidence="2 3">NEAU-Y5</strain>
    </source>
</reference>
<keyword evidence="3" id="KW-1185">Reference proteome</keyword>
<name>A0ABS7ZE43_9MICO</name>
<sequence>MKIDWLKPLVGHPGPFATVYLDATRSAEAGDRNVANRWRAVRRTLEKQGAPDAVLAELDEAVDRPTRVPGPHGRVLIADADGVLVDRVLREPPALTTGVWHEVPSLMQAARSADEAVNALCVTVDRQGADFCTVGVDGHPTGAVEAFEGGHDEVSKTSSPSVKRATIESRAEDSWRRNAEAVATEVDRRVAAERPEIVLLSGDVRAVPLVRGALGRQAAEITVEVPGGGRGPGVREDAFADGLSDALDSFRERRREQVLAELRQGLGREDGAVTSIDDVVQVLARGQVKHLVLSEELADAATAALRTWSEGGAASPGFSGLLDGRHLWIGPEPMHIAVARAELEGGGVTDGLQELPAASALMRAAVAQDAGLAFAPEGSVELMDGVGATLRWTDGSTPHEWAASMSGDNERVRSPR</sequence>
<comment type="caution">
    <text evidence="2">The sequence shown here is derived from an EMBL/GenBank/DDBJ whole genome shotgun (WGS) entry which is preliminary data.</text>
</comment>
<dbReference type="Pfam" id="PF18844">
    <property type="entry name" value="baeRF_family2"/>
    <property type="match status" value="1"/>
</dbReference>
<evidence type="ECO:0000256" key="1">
    <source>
        <dbReference type="SAM" id="MobiDB-lite"/>
    </source>
</evidence>
<accession>A0ABS7ZE43</accession>
<proteinExistence type="predicted"/>
<evidence type="ECO:0000313" key="2">
    <source>
        <dbReference type="EMBL" id="MCA5893306.1"/>
    </source>
</evidence>
<evidence type="ECO:0008006" key="4">
    <source>
        <dbReference type="Google" id="ProtNLM"/>
    </source>
</evidence>
<dbReference type="InterPro" id="IPR040701">
    <property type="entry name" value="Bact_RF_family2"/>
</dbReference>
<gene>
    <name evidence="2" type="ORF">LEP48_08030</name>
</gene>
<dbReference type="EMBL" id="JAIXCQ010000004">
    <property type="protein sequence ID" value="MCA5893306.1"/>
    <property type="molecule type" value="Genomic_DNA"/>
</dbReference>